<sequence length="150" mass="15779">MAKAQDFSAIMKDFMGSFPVDNSAMEKAFKAQASFGEDFAGAVIEASGKAADLASKWSKGTIAELYELTKAKKEPAAYVEAMSECMASCSALSSEHLAAFAEISKKMQVDTVELTIAALKDVTDEANKVFSAAATEMSAAAKKSHAMAAK</sequence>
<proteinExistence type="predicted"/>
<reference evidence="1 2" key="1">
    <citation type="submission" date="2019-12" db="EMBL/GenBank/DDBJ databases">
        <authorList>
            <person name="Li M."/>
        </authorList>
    </citation>
    <scope>NUCLEOTIDE SEQUENCE [LARGE SCALE GENOMIC DNA]</scope>
    <source>
        <strain evidence="1 2">GBMRC 2024</strain>
    </source>
</reference>
<accession>A0A6L7G3Q4</accession>
<dbReference type="EMBL" id="WUMU01000014">
    <property type="protein sequence ID" value="MXN18641.1"/>
    <property type="molecule type" value="Genomic_DNA"/>
</dbReference>
<evidence type="ECO:0000313" key="2">
    <source>
        <dbReference type="Proteomes" id="UP000477911"/>
    </source>
</evidence>
<gene>
    <name evidence="1" type="ORF">GR170_12400</name>
</gene>
<keyword evidence="2" id="KW-1185">Reference proteome</keyword>
<dbReference type="AlphaFoldDB" id="A0A6L7G3Q4"/>
<organism evidence="1 2">
    <name type="scientific">Pseudooceanicola albus</name>
    <dbReference type="NCBI Taxonomy" id="2692189"/>
    <lineage>
        <taxon>Bacteria</taxon>
        <taxon>Pseudomonadati</taxon>
        <taxon>Pseudomonadota</taxon>
        <taxon>Alphaproteobacteria</taxon>
        <taxon>Rhodobacterales</taxon>
        <taxon>Paracoccaceae</taxon>
        <taxon>Pseudooceanicola</taxon>
    </lineage>
</organism>
<protein>
    <submittedName>
        <fullName evidence="1">Phasin, PhaP</fullName>
    </submittedName>
</protein>
<comment type="caution">
    <text evidence="1">The sequence shown here is derived from an EMBL/GenBank/DDBJ whole genome shotgun (WGS) entry which is preliminary data.</text>
</comment>
<name>A0A6L7G3Q4_9RHOB</name>
<dbReference type="RefSeq" id="WP_160894773.1">
    <property type="nucleotide sequence ID" value="NZ_WUMU01000014.1"/>
</dbReference>
<dbReference type="Proteomes" id="UP000477911">
    <property type="component" value="Unassembled WGS sequence"/>
</dbReference>
<evidence type="ECO:0000313" key="1">
    <source>
        <dbReference type="EMBL" id="MXN18641.1"/>
    </source>
</evidence>